<dbReference type="Proteomes" id="UP000886876">
    <property type="component" value="Unassembled WGS sequence"/>
</dbReference>
<comment type="similarity">
    <text evidence="1">Belongs to the bacterial solute-binding protein 1 family.</text>
</comment>
<dbReference type="Gene3D" id="3.40.190.10">
    <property type="entry name" value="Periplasmic binding protein-like II"/>
    <property type="match status" value="4"/>
</dbReference>
<dbReference type="GO" id="GO:0055052">
    <property type="term" value="C:ATP-binding cassette (ABC) transporter complex, substrate-binding subunit-containing"/>
    <property type="evidence" value="ECO:0007669"/>
    <property type="project" value="TreeGrafter"/>
</dbReference>
<evidence type="ECO:0000256" key="4">
    <source>
        <dbReference type="SAM" id="SignalP"/>
    </source>
</evidence>
<evidence type="ECO:0000256" key="1">
    <source>
        <dbReference type="ARBA" id="ARBA00008520"/>
    </source>
</evidence>
<feature type="chain" id="PRO_5038635984" evidence="4">
    <location>
        <begin position="19"/>
        <end position="491"/>
    </location>
</feature>
<dbReference type="PANTHER" id="PTHR30061:SF50">
    <property type="entry name" value="MALTOSE_MALTODEXTRIN-BINDING PERIPLASMIC PROTEIN"/>
    <property type="match status" value="1"/>
</dbReference>
<dbReference type="PROSITE" id="PS51257">
    <property type="entry name" value="PROKAR_LIPOPROTEIN"/>
    <property type="match status" value="1"/>
</dbReference>
<evidence type="ECO:0000313" key="6">
    <source>
        <dbReference type="Proteomes" id="UP000886876"/>
    </source>
</evidence>
<accession>A0A9D1G704</accession>
<dbReference type="GO" id="GO:0042956">
    <property type="term" value="P:maltodextrin transmembrane transport"/>
    <property type="evidence" value="ECO:0007669"/>
    <property type="project" value="TreeGrafter"/>
</dbReference>
<dbReference type="PANTHER" id="PTHR30061">
    <property type="entry name" value="MALTOSE-BINDING PERIPLASMIC PROTEIN"/>
    <property type="match status" value="1"/>
</dbReference>
<dbReference type="Pfam" id="PF13416">
    <property type="entry name" value="SBP_bac_8"/>
    <property type="match status" value="1"/>
</dbReference>
<dbReference type="GO" id="GO:0015768">
    <property type="term" value="P:maltose transport"/>
    <property type="evidence" value="ECO:0007669"/>
    <property type="project" value="TreeGrafter"/>
</dbReference>
<organism evidence="5 6">
    <name type="scientific">Candidatus Scatomorpha pullistercoris</name>
    <dbReference type="NCBI Taxonomy" id="2840929"/>
    <lineage>
        <taxon>Bacteria</taxon>
        <taxon>Bacillati</taxon>
        <taxon>Bacillota</taxon>
        <taxon>Clostridia</taxon>
        <taxon>Eubacteriales</taxon>
        <taxon>Candidatus Scatomorpha</taxon>
    </lineage>
</organism>
<evidence type="ECO:0000256" key="3">
    <source>
        <dbReference type="ARBA" id="ARBA00022729"/>
    </source>
</evidence>
<gene>
    <name evidence="5" type="ORF">IAD42_07670</name>
</gene>
<comment type="caution">
    <text evidence="5">The sequence shown here is derived from an EMBL/GenBank/DDBJ whole genome shotgun (WGS) entry which is preliminary data.</text>
</comment>
<reference evidence="5" key="1">
    <citation type="submission" date="2020-10" db="EMBL/GenBank/DDBJ databases">
        <authorList>
            <person name="Gilroy R."/>
        </authorList>
    </citation>
    <scope>NUCLEOTIDE SEQUENCE</scope>
    <source>
        <strain evidence="5">ChiHecec3B27-6122</strain>
    </source>
</reference>
<evidence type="ECO:0000313" key="5">
    <source>
        <dbReference type="EMBL" id="HIS97834.1"/>
    </source>
</evidence>
<dbReference type="EMBL" id="DVJS01000191">
    <property type="protein sequence ID" value="HIS97834.1"/>
    <property type="molecule type" value="Genomic_DNA"/>
</dbReference>
<feature type="signal peptide" evidence="4">
    <location>
        <begin position="1"/>
        <end position="18"/>
    </location>
</feature>
<name>A0A9D1G704_9FIRM</name>
<dbReference type="GO" id="GO:1901982">
    <property type="term" value="F:maltose binding"/>
    <property type="evidence" value="ECO:0007669"/>
    <property type="project" value="TreeGrafter"/>
</dbReference>
<dbReference type="AlphaFoldDB" id="A0A9D1G704"/>
<proteinExistence type="inferred from homology"/>
<keyword evidence="2" id="KW-0813">Transport</keyword>
<reference evidence="5" key="2">
    <citation type="journal article" date="2021" name="PeerJ">
        <title>Extensive microbial diversity within the chicken gut microbiome revealed by metagenomics and culture.</title>
        <authorList>
            <person name="Gilroy R."/>
            <person name="Ravi A."/>
            <person name="Getino M."/>
            <person name="Pursley I."/>
            <person name="Horton D.L."/>
            <person name="Alikhan N.F."/>
            <person name="Baker D."/>
            <person name="Gharbi K."/>
            <person name="Hall N."/>
            <person name="Watson M."/>
            <person name="Adriaenssens E.M."/>
            <person name="Foster-Nyarko E."/>
            <person name="Jarju S."/>
            <person name="Secka A."/>
            <person name="Antonio M."/>
            <person name="Oren A."/>
            <person name="Chaudhuri R.R."/>
            <person name="La Ragione R."/>
            <person name="Hildebrand F."/>
            <person name="Pallen M.J."/>
        </authorList>
    </citation>
    <scope>NUCLEOTIDE SEQUENCE</scope>
    <source>
        <strain evidence="5">ChiHecec3B27-6122</strain>
    </source>
</reference>
<dbReference type="InterPro" id="IPR006059">
    <property type="entry name" value="SBP"/>
</dbReference>
<sequence>MKRIAALVMALALVFALAACGSGREEQGGSASDGIMAKFSGELEQGAVVKVLENDTAVELGYVEALINAFNEAYADQGISAERMNTDQYSDLANDGPYGYGPDVWYQANDIIMQYAENQHILPLPIDSLGYADQIPESAWNAYALNVDGTTYYCGVPINVQTGMLYYIESMLPDNWETDWDVNGNGTPDFFETYTALYAFSKETQEGGGKTEYGYLDELVDTYFMTGYLFTFGGYIFGDDNTNPEDIGLAAGNAAQGGWMIRQWAELMNNTEIVAKDFASSAYSYLAKGKMLCTVTTPDVRSMFIKEMVNNGWTEEEAEADLKMIAVPRLPASGDLTADAWQDTITNMDELTLETKMMGGMNGYGISSYTKCPNAALAFVKFAADYEQVILRNQMLGITPARADAAATIGETDSTVAAVFDRLENGNVDIMPAINAVSQLWTPSESFFVELATDALSGNRGEPTKYDTIDKIQAGLENVCSQIYDGIFTLS</sequence>
<evidence type="ECO:0000256" key="2">
    <source>
        <dbReference type="ARBA" id="ARBA00022448"/>
    </source>
</evidence>
<dbReference type="SUPFAM" id="SSF53850">
    <property type="entry name" value="Periplasmic binding protein-like II"/>
    <property type="match status" value="1"/>
</dbReference>
<keyword evidence="3 4" id="KW-0732">Signal</keyword>
<protein>
    <submittedName>
        <fullName evidence="5">Sugar ABC transporter substrate-binding protein</fullName>
    </submittedName>
</protein>